<accession>A0A7I8V594</accession>
<gene>
    <name evidence="15" type="ORF">DGYR_LOCUS723</name>
</gene>
<dbReference type="Proteomes" id="UP000549394">
    <property type="component" value="Unassembled WGS sequence"/>
</dbReference>
<dbReference type="SMART" id="SM00382">
    <property type="entry name" value="AAA"/>
    <property type="match status" value="1"/>
</dbReference>
<dbReference type="Pfam" id="PF17855">
    <property type="entry name" value="MCM_lid"/>
    <property type="match status" value="1"/>
</dbReference>
<dbReference type="Gene3D" id="3.40.50.300">
    <property type="entry name" value="P-loop containing nucleotide triphosphate hydrolases"/>
    <property type="match status" value="1"/>
</dbReference>
<dbReference type="EC" id="3.6.4.12" evidence="3"/>
<dbReference type="CDD" id="cd22247">
    <property type="entry name" value="MCM8_WHD"/>
    <property type="match status" value="1"/>
</dbReference>
<comment type="caution">
    <text evidence="15">The sequence shown here is derived from an EMBL/GenBank/DDBJ whole genome shotgun (WGS) entry which is preliminary data.</text>
</comment>
<keyword evidence="8 12" id="KW-0238">DNA-binding</keyword>
<evidence type="ECO:0000256" key="2">
    <source>
        <dbReference type="ARBA" id="ARBA00008010"/>
    </source>
</evidence>
<reference evidence="15 16" key="1">
    <citation type="submission" date="2020-08" db="EMBL/GenBank/DDBJ databases">
        <authorList>
            <person name="Hejnol A."/>
        </authorList>
    </citation>
    <scope>NUCLEOTIDE SEQUENCE [LARGE SCALE GENOMIC DNA]</scope>
</reference>
<dbReference type="GO" id="GO:0006310">
    <property type="term" value="P:DNA recombination"/>
    <property type="evidence" value="ECO:0007669"/>
    <property type="project" value="UniProtKB-ARBA"/>
</dbReference>
<dbReference type="Gene3D" id="2.20.28.10">
    <property type="match status" value="1"/>
</dbReference>
<feature type="region of interest" description="Disordered" evidence="13">
    <location>
        <begin position="1"/>
        <end position="53"/>
    </location>
</feature>
<dbReference type="Pfam" id="PF25051">
    <property type="entry name" value="WHD_MCM8"/>
    <property type="match status" value="1"/>
</dbReference>
<dbReference type="Gene3D" id="2.40.50.140">
    <property type="entry name" value="Nucleic acid-binding proteins"/>
    <property type="match status" value="1"/>
</dbReference>
<evidence type="ECO:0000256" key="1">
    <source>
        <dbReference type="ARBA" id="ARBA00004123"/>
    </source>
</evidence>
<proteinExistence type="inferred from homology"/>
<evidence type="ECO:0000313" key="16">
    <source>
        <dbReference type="Proteomes" id="UP000549394"/>
    </source>
</evidence>
<keyword evidence="6" id="KW-0347">Helicase</keyword>
<dbReference type="EMBL" id="CAJFCJ010000001">
    <property type="protein sequence ID" value="CAD5111428.1"/>
    <property type="molecule type" value="Genomic_DNA"/>
</dbReference>
<dbReference type="GO" id="GO:0005524">
    <property type="term" value="F:ATP binding"/>
    <property type="evidence" value="ECO:0007669"/>
    <property type="project" value="UniProtKB-KW"/>
</dbReference>
<dbReference type="PROSITE" id="PS00847">
    <property type="entry name" value="MCM_1"/>
    <property type="match status" value="1"/>
</dbReference>
<dbReference type="GO" id="GO:0003697">
    <property type="term" value="F:single-stranded DNA binding"/>
    <property type="evidence" value="ECO:0007669"/>
    <property type="project" value="TreeGrafter"/>
</dbReference>
<feature type="domain" description="MCM C-terminal AAA(+) ATPase" evidence="14">
    <location>
        <begin position="371"/>
        <end position="582"/>
    </location>
</feature>
<dbReference type="PANTHER" id="PTHR11630">
    <property type="entry name" value="DNA REPLICATION LICENSING FACTOR MCM FAMILY MEMBER"/>
    <property type="match status" value="1"/>
</dbReference>
<evidence type="ECO:0000256" key="7">
    <source>
        <dbReference type="ARBA" id="ARBA00022840"/>
    </source>
</evidence>
<dbReference type="InterPro" id="IPR027417">
    <property type="entry name" value="P-loop_NTPase"/>
</dbReference>
<dbReference type="InterPro" id="IPR001208">
    <property type="entry name" value="MCM_dom"/>
</dbReference>
<organism evidence="15 16">
    <name type="scientific">Dimorphilus gyrociliatus</name>
    <dbReference type="NCBI Taxonomy" id="2664684"/>
    <lineage>
        <taxon>Eukaryota</taxon>
        <taxon>Metazoa</taxon>
        <taxon>Spiralia</taxon>
        <taxon>Lophotrochozoa</taxon>
        <taxon>Annelida</taxon>
        <taxon>Polychaeta</taxon>
        <taxon>Polychaeta incertae sedis</taxon>
        <taxon>Dinophilidae</taxon>
        <taxon>Dimorphilus</taxon>
    </lineage>
</organism>
<dbReference type="SMART" id="SM00350">
    <property type="entry name" value="MCM"/>
    <property type="match status" value="1"/>
</dbReference>
<dbReference type="PROSITE" id="PS50051">
    <property type="entry name" value="MCM_2"/>
    <property type="match status" value="1"/>
</dbReference>
<dbReference type="GO" id="GO:0042555">
    <property type="term" value="C:MCM complex"/>
    <property type="evidence" value="ECO:0007669"/>
    <property type="project" value="TreeGrafter"/>
</dbReference>
<evidence type="ECO:0000256" key="4">
    <source>
        <dbReference type="ARBA" id="ARBA00022705"/>
    </source>
</evidence>
<feature type="compositionally biased region" description="Basic and acidic residues" evidence="13">
    <location>
        <begin position="32"/>
        <end position="53"/>
    </location>
</feature>
<dbReference type="InterPro" id="IPR012340">
    <property type="entry name" value="NA-bd_OB-fold"/>
</dbReference>
<keyword evidence="4" id="KW-0235">DNA replication</keyword>
<keyword evidence="7 12" id="KW-0067">ATP-binding</keyword>
<name>A0A7I8V594_9ANNE</name>
<dbReference type="AlphaFoldDB" id="A0A7I8V594"/>
<dbReference type="InterPro" id="IPR058767">
    <property type="entry name" value="MCM8_N"/>
</dbReference>
<evidence type="ECO:0000256" key="13">
    <source>
        <dbReference type="SAM" id="MobiDB-lite"/>
    </source>
</evidence>
<dbReference type="GO" id="GO:0005634">
    <property type="term" value="C:nucleus"/>
    <property type="evidence" value="ECO:0007669"/>
    <property type="project" value="UniProtKB-SubCell"/>
</dbReference>
<evidence type="ECO:0000256" key="5">
    <source>
        <dbReference type="ARBA" id="ARBA00022741"/>
    </source>
</evidence>
<dbReference type="InterPro" id="IPR041562">
    <property type="entry name" value="MCM_lid"/>
</dbReference>
<dbReference type="SUPFAM" id="SSF52540">
    <property type="entry name" value="P-loop containing nucleoside triphosphate hydrolases"/>
    <property type="match status" value="1"/>
</dbReference>
<dbReference type="Pfam" id="PF00493">
    <property type="entry name" value="MCM"/>
    <property type="match status" value="1"/>
</dbReference>
<comment type="similarity">
    <text evidence="2 12">Belongs to the MCM family.</text>
</comment>
<dbReference type="OrthoDB" id="422555at2759"/>
<keyword evidence="9" id="KW-0539">Nucleus</keyword>
<evidence type="ECO:0000256" key="3">
    <source>
        <dbReference type="ARBA" id="ARBA00012551"/>
    </source>
</evidence>
<dbReference type="Pfam" id="PF17207">
    <property type="entry name" value="MCM_OB"/>
    <property type="match status" value="1"/>
</dbReference>
<evidence type="ECO:0000256" key="8">
    <source>
        <dbReference type="ARBA" id="ARBA00023125"/>
    </source>
</evidence>
<sequence>MPIEENNSSKRRGDGRGKWFKRGNYSRRGKNHTSESKRNHYKDQSNEHQSKQSKMDDICPYAGWHHYFAGQKCIENPGIDHKVKVFMDYLDEADNEFDFLKIKTNEYFFIDFTHLIREENVISNRLPTIADLFQSNPSLIINCLGLAMHQRILNYHEKVFSKKCTAPKIYARIINLKPLSLITDIHHKTLGRFISIRGVVVSVGNNKQYTLQIAYRCDECRMIAVEQCHDGRIQEPIDCPNVDCRSKSFTPLLNSRQTICTDLQFIRVQEVEKEESVKASDIPRTIECQLLNELVDSCIPGDLVEVTGIVKVQDIEQGKGKGRSQNSLCFYLDVNAIVNERSNDSPLSSIDVYFSENDLQVVRAIHSEKNIFRLLVKSLCPMVYGHDLVKAGLVLSLFSGGGDYENSVQTKKNIIPSRGSIHILIVGDPGLGKSQMLRSIASVASRNVYVCGNSASSSGLTVTARKSGDGNDYTMEGGALILADKGVCCVDELDKMSKQHQALLESMEQQTISFSKGGIVCNLPSRTSIMAAANPSGGEYKQSKTVSENLRMGSALLSRFDLVFILLDRPDEETDRLLSSHVMQMHNSDMVQDMQDIEFNKKKKSSRLHRQLRAKNGEIDLLPVELFRKYVAYARKFVAPKLTAEAGEVLRKFHVDWLEKYSSADYLPITARQLESLMRLAEARAKVDLREEVTVEDAMDVIEMMEYSLLDTYSDEEGKVDFSRSQMGVGLTGRSQVKTYLQKLRHYFDSTGNKLFTFRELRNLAKNIAEGPDFGKLIQKINDHGFLLKKGSDCYELVGAA</sequence>
<keyword evidence="5 12" id="KW-0547">Nucleotide-binding</keyword>
<dbReference type="SUPFAM" id="SSF50249">
    <property type="entry name" value="Nucleic acid-binding proteins"/>
    <property type="match status" value="1"/>
</dbReference>
<evidence type="ECO:0000256" key="12">
    <source>
        <dbReference type="RuleBase" id="RU004070"/>
    </source>
</evidence>
<dbReference type="InterPro" id="IPR033762">
    <property type="entry name" value="MCM_OB"/>
</dbReference>
<dbReference type="PRINTS" id="PR01657">
    <property type="entry name" value="MCMFAMILY"/>
</dbReference>
<dbReference type="Pfam" id="PF26065">
    <property type="entry name" value="MCM8_N"/>
    <property type="match status" value="1"/>
</dbReference>
<evidence type="ECO:0000256" key="11">
    <source>
        <dbReference type="ARBA" id="ARBA00042306"/>
    </source>
</evidence>
<evidence type="ECO:0000256" key="6">
    <source>
        <dbReference type="ARBA" id="ARBA00022806"/>
    </source>
</evidence>
<dbReference type="InterPro" id="IPR018525">
    <property type="entry name" value="MCM_CS"/>
</dbReference>
<keyword evidence="6" id="KW-0378">Hydrolase</keyword>
<dbReference type="GO" id="GO:0017116">
    <property type="term" value="F:single-stranded DNA helicase activity"/>
    <property type="evidence" value="ECO:0007669"/>
    <property type="project" value="TreeGrafter"/>
</dbReference>
<dbReference type="GO" id="GO:0006260">
    <property type="term" value="P:DNA replication"/>
    <property type="evidence" value="ECO:0007669"/>
    <property type="project" value="InterPro"/>
</dbReference>
<dbReference type="InterPro" id="IPR031327">
    <property type="entry name" value="MCM"/>
</dbReference>
<evidence type="ECO:0000256" key="9">
    <source>
        <dbReference type="ARBA" id="ARBA00023242"/>
    </source>
</evidence>
<evidence type="ECO:0000313" key="15">
    <source>
        <dbReference type="EMBL" id="CAD5111428.1"/>
    </source>
</evidence>
<dbReference type="InterPro" id="IPR003593">
    <property type="entry name" value="AAA+_ATPase"/>
</dbReference>
<evidence type="ECO:0000259" key="14">
    <source>
        <dbReference type="PROSITE" id="PS50051"/>
    </source>
</evidence>
<protein>
    <recommendedName>
        <fullName evidence="10">DNA helicase MCM8</fullName>
        <ecNumber evidence="3">3.6.4.12</ecNumber>
    </recommendedName>
    <alternativeName>
        <fullName evidence="11">Minichromosome maintenance 8</fullName>
    </alternativeName>
</protein>
<dbReference type="InterPro" id="IPR056875">
    <property type="entry name" value="MCM8/REC_WHD"/>
</dbReference>
<evidence type="ECO:0000256" key="10">
    <source>
        <dbReference type="ARBA" id="ARBA00041084"/>
    </source>
</evidence>
<comment type="subcellular location">
    <subcellularLocation>
        <location evidence="1">Nucleus</location>
    </subcellularLocation>
</comment>
<feature type="compositionally biased region" description="Basic and acidic residues" evidence="13">
    <location>
        <begin position="7"/>
        <end position="17"/>
    </location>
</feature>
<feature type="compositionally biased region" description="Basic residues" evidence="13">
    <location>
        <begin position="18"/>
        <end position="31"/>
    </location>
</feature>
<dbReference type="PANTHER" id="PTHR11630:SF47">
    <property type="entry name" value="DNA HELICASE MCM8"/>
    <property type="match status" value="1"/>
</dbReference>
<keyword evidence="16" id="KW-1185">Reference proteome</keyword>